<dbReference type="Pfam" id="PF16807">
    <property type="entry name" value="Phage_tail_terminator_4"/>
    <property type="match status" value="1"/>
</dbReference>
<organism evidence="1 2">
    <name type="scientific">Siminovitchia thermophila</name>
    <dbReference type="NCBI Taxonomy" id="1245522"/>
    <lineage>
        <taxon>Bacteria</taxon>
        <taxon>Bacillati</taxon>
        <taxon>Bacillota</taxon>
        <taxon>Bacilli</taxon>
        <taxon>Bacillales</taxon>
        <taxon>Bacillaceae</taxon>
        <taxon>Siminovitchia</taxon>
    </lineage>
</organism>
<comment type="caution">
    <text evidence="1">The sequence shown here is derived from an EMBL/GenBank/DDBJ whole genome shotgun (WGS) entry which is preliminary data.</text>
</comment>
<accession>A0ABS2REB1</accession>
<name>A0ABS2REB1_9BACI</name>
<protein>
    <recommendedName>
        <fullName evidence="3">DUF5072 domain-containing protein</fullName>
    </recommendedName>
</protein>
<evidence type="ECO:0000313" key="1">
    <source>
        <dbReference type="EMBL" id="MBM7717208.1"/>
    </source>
</evidence>
<evidence type="ECO:0008006" key="3">
    <source>
        <dbReference type="Google" id="ProtNLM"/>
    </source>
</evidence>
<dbReference type="Gene3D" id="3.30.2000.30">
    <property type="match status" value="1"/>
</dbReference>
<gene>
    <name evidence="1" type="ORF">JOC94_004233</name>
</gene>
<keyword evidence="2" id="KW-1185">Reference proteome</keyword>
<dbReference type="RefSeq" id="WP_205180231.1">
    <property type="nucleotide sequence ID" value="NZ_JAFBFH010000040.1"/>
</dbReference>
<evidence type="ECO:0000313" key="2">
    <source>
        <dbReference type="Proteomes" id="UP000823485"/>
    </source>
</evidence>
<proteinExistence type="predicted"/>
<dbReference type="InterPro" id="IPR053745">
    <property type="entry name" value="Viral_Tail_Comp_sf"/>
</dbReference>
<reference evidence="1 2" key="1">
    <citation type="submission" date="2021-01" db="EMBL/GenBank/DDBJ databases">
        <title>Genomic Encyclopedia of Type Strains, Phase IV (KMG-IV): sequencing the most valuable type-strain genomes for metagenomic binning, comparative biology and taxonomic classification.</title>
        <authorList>
            <person name="Goeker M."/>
        </authorList>
    </citation>
    <scope>NUCLEOTIDE SEQUENCE [LARGE SCALE GENOMIC DNA]</scope>
    <source>
        <strain evidence="1 2">DSM 105453</strain>
    </source>
</reference>
<dbReference type="Proteomes" id="UP000823485">
    <property type="component" value="Unassembled WGS sequence"/>
</dbReference>
<sequence>MLKKLNLLDLHKPIQDRIHEGTNLKCLDDIPKKQKAPFTYLDFVNSRPRNTKTMFVHEYIVHVHILSPPGSSVPHYKNIQAVDEALTEYIRLPEGYELWGQVESGLVSNYIEPETRERHAVLGFLFRISYGFKIKI</sequence>
<dbReference type="EMBL" id="JAFBFH010000040">
    <property type="protein sequence ID" value="MBM7717208.1"/>
    <property type="molecule type" value="Genomic_DNA"/>
</dbReference>